<organism evidence="1 2">
    <name type="scientific">Stagnimonas aquatica</name>
    <dbReference type="NCBI Taxonomy" id="2689987"/>
    <lineage>
        <taxon>Bacteria</taxon>
        <taxon>Pseudomonadati</taxon>
        <taxon>Pseudomonadota</taxon>
        <taxon>Gammaproteobacteria</taxon>
        <taxon>Nevskiales</taxon>
        <taxon>Nevskiaceae</taxon>
        <taxon>Stagnimonas</taxon>
    </lineage>
</organism>
<comment type="caution">
    <text evidence="1">The sequence shown here is derived from an EMBL/GenBank/DDBJ whole genome shotgun (WGS) entry which is preliminary data.</text>
</comment>
<dbReference type="InParanoid" id="A0A3N0VKC3"/>
<dbReference type="Pfam" id="PF05742">
    <property type="entry name" value="TANGO2"/>
    <property type="match status" value="1"/>
</dbReference>
<dbReference type="Proteomes" id="UP000282106">
    <property type="component" value="Unassembled WGS sequence"/>
</dbReference>
<proteinExistence type="predicted"/>
<dbReference type="InterPro" id="IPR008551">
    <property type="entry name" value="TANGO2"/>
</dbReference>
<dbReference type="PANTHER" id="PTHR17985">
    <property type="entry name" value="SER/THR-RICH PROTEIN T10 IN DGCR REGION"/>
    <property type="match status" value="1"/>
</dbReference>
<sequence>MCLIALAWRAHPRYPLIVVANRDEFHDRPAAPLAEWPDAPGLYGGRDLRAGGAWLALGAGGRLAAVTNVREPQPPAAGLRSRGALATGFLRGAMPAPAAAQGLMAEAAGFGAFNLLLSDGESLSYASNRPEPRWQAVTPGVHGLSNAGLNTPWPKTLRLRAALQGWLEQGETELEPLFDALADTRVPDDAELPDTGVGLAMERLLAPPFIRSARYGTRASSVVLVGPEGWRFEERRFGPDGLALGRSALAG</sequence>
<evidence type="ECO:0000313" key="1">
    <source>
        <dbReference type="EMBL" id="ROH93154.1"/>
    </source>
</evidence>
<dbReference type="RefSeq" id="WP_123210007.1">
    <property type="nucleotide sequence ID" value="NZ_RJVO01000001.1"/>
</dbReference>
<evidence type="ECO:0000313" key="2">
    <source>
        <dbReference type="Proteomes" id="UP000282106"/>
    </source>
</evidence>
<name>A0A3N0VKC3_9GAMM</name>
<dbReference type="AlphaFoldDB" id="A0A3N0VKC3"/>
<dbReference type="EMBL" id="RJVO01000001">
    <property type="protein sequence ID" value="ROH93154.1"/>
    <property type="molecule type" value="Genomic_DNA"/>
</dbReference>
<gene>
    <name evidence="1" type="ORF">ED208_01070</name>
</gene>
<reference evidence="1 2" key="1">
    <citation type="submission" date="2018-10" db="EMBL/GenBank/DDBJ databases">
        <authorList>
            <person name="Chen W.-M."/>
        </authorList>
    </citation>
    <scope>NUCLEOTIDE SEQUENCE [LARGE SCALE GENOMIC DNA]</scope>
    <source>
        <strain evidence="1 2">THS-13</strain>
    </source>
</reference>
<accession>A0A3N0VKC3</accession>
<dbReference type="PANTHER" id="PTHR17985:SF8">
    <property type="entry name" value="TRANSPORT AND GOLGI ORGANIZATION PROTEIN 2 HOMOLOG"/>
    <property type="match status" value="1"/>
</dbReference>
<protein>
    <submittedName>
        <fullName evidence="1">NRDE family protein</fullName>
    </submittedName>
</protein>
<keyword evidence="2" id="KW-1185">Reference proteome</keyword>